<dbReference type="InterPro" id="IPR029056">
    <property type="entry name" value="Ribokinase-like"/>
</dbReference>
<keyword evidence="5" id="KW-0067">ATP-binding</keyword>
<dbReference type="CDD" id="cd01164">
    <property type="entry name" value="FruK_PfkB_like"/>
    <property type="match status" value="1"/>
</dbReference>
<gene>
    <name evidence="8" type="ORF">SAMN05444817_103260</name>
</gene>
<dbReference type="SUPFAM" id="SSF53613">
    <property type="entry name" value="Ribokinase-like"/>
    <property type="match status" value="1"/>
</dbReference>
<dbReference type="PANTHER" id="PTHR46566">
    <property type="entry name" value="1-PHOSPHOFRUCTOKINASE-RELATED"/>
    <property type="match status" value="1"/>
</dbReference>
<protein>
    <submittedName>
        <fullName evidence="8">1-phosphofructokinase</fullName>
    </submittedName>
</protein>
<evidence type="ECO:0000256" key="4">
    <source>
        <dbReference type="ARBA" id="ARBA00022777"/>
    </source>
</evidence>
<dbReference type="RefSeq" id="WP_076598857.1">
    <property type="nucleotide sequence ID" value="NZ_CP046976.1"/>
</dbReference>
<name>A0A1N7J3C0_9CORY</name>
<keyword evidence="2 6" id="KW-0808">Transferase</keyword>
<dbReference type="GO" id="GO:0005829">
    <property type="term" value="C:cytosol"/>
    <property type="evidence" value="ECO:0007669"/>
    <property type="project" value="TreeGrafter"/>
</dbReference>
<proteinExistence type="inferred from homology"/>
<dbReference type="NCBIfam" id="TIGR03168">
    <property type="entry name" value="1-PFK"/>
    <property type="match status" value="1"/>
</dbReference>
<dbReference type="InterPro" id="IPR002173">
    <property type="entry name" value="Carboh/pur_kinase_PfkB_CS"/>
</dbReference>
<dbReference type="Proteomes" id="UP000186292">
    <property type="component" value="Unassembled WGS sequence"/>
</dbReference>
<comment type="similarity">
    <text evidence="1">Belongs to the carbohydrate kinase PfkB family.</text>
</comment>
<dbReference type="Pfam" id="PF00294">
    <property type="entry name" value="PfkB"/>
    <property type="match status" value="1"/>
</dbReference>
<dbReference type="InterPro" id="IPR011611">
    <property type="entry name" value="PfkB_dom"/>
</dbReference>
<dbReference type="AlphaFoldDB" id="A0A1N7J3C0"/>
<dbReference type="Gene3D" id="3.40.1190.20">
    <property type="match status" value="1"/>
</dbReference>
<feature type="domain" description="Carbohydrate kinase PfkB" evidence="7">
    <location>
        <begin position="10"/>
        <end position="309"/>
    </location>
</feature>
<dbReference type="PROSITE" id="PS00584">
    <property type="entry name" value="PFKB_KINASES_2"/>
    <property type="match status" value="1"/>
</dbReference>
<sequence length="321" mass="32705">MIVTFTANPSIDATLSVVALDPGDVLRVSESTREPGGKGINVSNAVLKAGRETIAVIPASEHDPFVALAGSAGIPLRTVRVDGTVRTNTTVTEKNGRTTKLNEPGAELTDATLKALETELTAAASEPGAEAAVLAGSLPPGAPADWYATLVRALRGANSNLLIAVDTSDEPLKQLGKRLEGAAPDVVKPNAFELGQLAGLDGDELERRAESGDLAAVINAAKELVDKGIGEVLVTLGGAGACLVTARGAWHASPPPAQVRSTVGAGDSSLAGYLLARLGGSDFPEALRNAVAYGTAAASNPGTEIPSPDDIDLERTAVREL</sequence>
<keyword evidence="4 8" id="KW-0418">Kinase</keyword>
<dbReference type="InterPro" id="IPR017583">
    <property type="entry name" value="Tagatose/fructose_Pkinase"/>
</dbReference>
<dbReference type="STRING" id="1161099.SAMN05444817_103260"/>
<dbReference type="EMBL" id="FTOF01000003">
    <property type="protein sequence ID" value="SIS43865.1"/>
    <property type="molecule type" value="Genomic_DNA"/>
</dbReference>
<keyword evidence="9" id="KW-1185">Reference proteome</keyword>
<evidence type="ECO:0000256" key="3">
    <source>
        <dbReference type="ARBA" id="ARBA00022741"/>
    </source>
</evidence>
<dbReference type="OrthoDB" id="9801219at2"/>
<evidence type="ECO:0000313" key="8">
    <source>
        <dbReference type="EMBL" id="SIS43865.1"/>
    </source>
</evidence>
<evidence type="ECO:0000256" key="1">
    <source>
        <dbReference type="ARBA" id="ARBA00010688"/>
    </source>
</evidence>
<reference evidence="9" key="1">
    <citation type="submission" date="2017-01" db="EMBL/GenBank/DDBJ databases">
        <authorList>
            <person name="Varghese N."/>
            <person name="Submissions S."/>
        </authorList>
    </citation>
    <scope>NUCLEOTIDE SEQUENCE [LARGE SCALE GENOMIC DNA]</scope>
    <source>
        <strain evidence="9">DSM 44531</strain>
    </source>
</reference>
<evidence type="ECO:0000313" key="9">
    <source>
        <dbReference type="Proteomes" id="UP000186292"/>
    </source>
</evidence>
<evidence type="ECO:0000256" key="2">
    <source>
        <dbReference type="ARBA" id="ARBA00022679"/>
    </source>
</evidence>
<evidence type="ECO:0000259" key="7">
    <source>
        <dbReference type="Pfam" id="PF00294"/>
    </source>
</evidence>
<dbReference type="GO" id="GO:0008443">
    <property type="term" value="F:phosphofructokinase activity"/>
    <property type="evidence" value="ECO:0007669"/>
    <property type="project" value="TreeGrafter"/>
</dbReference>
<dbReference type="PANTHER" id="PTHR46566:SF5">
    <property type="entry name" value="1-PHOSPHOFRUCTOKINASE"/>
    <property type="match status" value="1"/>
</dbReference>
<evidence type="ECO:0000256" key="6">
    <source>
        <dbReference type="PIRNR" id="PIRNR000535"/>
    </source>
</evidence>
<dbReference type="GO" id="GO:0005524">
    <property type="term" value="F:ATP binding"/>
    <property type="evidence" value="ECO:0007669"/>
    <property type="project" value="UniProtKB-KW"/>
</dbReference>
<organism evidence="8 9">
    <name type="scientific">Corynebacterium appendicis CIP 107643</name>
    <dbReference type="NCBI Taxonomy" id="1161099"/>
    <lineage>
        <taxon>Bacteria</taxon>
        <taxon>Bacillati</taxon>
        <taxon>Actinomycetota</taxon>
        <taxon>Actinomycetes</taxon>
        <taxon>Mycobacteriales</taxon>
        <taxon>Corynebacteriaceae</taxon>
        <taxon>Corynebacterium</taxon>
    </lineage>
</organism>
<keyword evidence="3" id="KW-0547">Nucleotide-binding</keyword>
<dbReference type="PIRSF" id="PIRSF000535">
    <property type="entry name" value="1PFK/6PFK/LacC"/>
    <property type="match status" value="1"/>
</dbReference>
<evidence type="ECO:0000256" key="5">
    <source>
        <dbReference type="ARBA" id="ARBA00022840"/>
    </source>
</evidence>
<accession>A0A1N7J3C0</accession>